<sequence>MINISANVLIELNMMLTQDIGTESRIRINKGLTNAD</sequence>
<dbReference type="AlphaFoldDB" id="A0A0E9UJY7"/>
<reference evidence="1" key="1">
    <citation type="submission" date="2014-11" db="EMBL/GenBank/DDBJ databases">
        <authorList>
            <person name="Amaro Gonzalez C."/>
        </authorList>
    </citation>
    <scope>NUCLEOTIDE SEQUENCE</scope>
</reference>
<reference evidence="1" key="2">
    <citation type="journal article" date="2015" name="Fish Shellfish Immunol.">
        <title>Early steps in the European eel (Anguilla anguilla)-Vibrio vulnificus interaction in the gills: Role of the RtxA13 toxin.</title>
        <authorList>
            <person name="Callol A."/>
            <person name="Pajuelo D."/>
            <person name="Ebbesson L."/>
            <person name="Teles M."/>
            <person name="MacKenzie S."/>
            <person name="Amaro C."/>
        </authorList>
    </citation>
    <scope>NUCLEOTIDE SEQUENCE</scope>
</reference>
<organism evidence="1">
    <name type="scientific">Anguilla anguilla</name>
    <name type="common">European freshwater eel</name>
    <name type="synonym">Muraena anguilla</name>
    <dbReference type="NCBI Taxonomy" id="7936"/>
    <lineage>
        <taxon>Eukaryota</taxon>
        <taxon>Metazoa</taxon>
        <taxon>Chordata</taxon>
        <taxon>Craniata</taxon>
        <taxon>Vertebrata</taxon>
        <taxon>Euteleostomi</taxon>
        <taxon>Actinopterygii</taxon>
        <taxon>Neopterygii</taxon>
        <taxon>Teleostei</taxon>
        <taxon>Anguilliformes</taxon>
        <taxon>Anguillidae</taxon>
        <taxon>Anguilla</taxon>
    </lineage>
</organism>
<proteinExistence type="predicted"/>
<accession>A0A0E9UJY7</accession>
<dbReference type="EMBL" id="GBXM01042551">
    <property type="protein sequence ID" value="JAH66026.1"/>
    <property type="molecule type" value="Transcribed_RNA"/>
</dbReference>
<protein>
    <submittedName>
        <fullName evidence="1">Uncharacterized protein</fullName>
    </submittedName>
</protein>
<evidence type="ECO:0000313" key="1">
    <source>
        <dbReference type="EMBL" id="JAH66026.1"/>
    </source>
</evidence>
<name>A0A0E9UJY7_ANGAN</name>